<comment type="caution">
    <text evidence="2">The sequence shown here is derived from an EMBL/GenBank/DDBJ whole genome shotgun (WGS) entry which is preliminary data.</text>
</comment>
<keyword evidence="1" id="KW-0732">Signal</keyword>
<evidence type="ECO:0000256" key="1">
    <source>
        <dbReference type="SAM" id="SignalP"/>
    </source>
</evidence>
<dbReference type="EMBL" id="WEKV01000005">
    <property type="protein sequence ID" value="KAB7786851.1"/>
    <property type="molecule type" value="Genomic_DNA"/>
</dbReference>
<dbReference type="Proteomes" id="UP000469949">
    <property type="component" value="Unassembled WGS sequence"/>
</dbReference>
<name>A0A833JB47_9HYPH</name>
<evidence type="ECO:0000313" key="3">
    <source>
        <dbReference type="Proteomes" id="UP000469949"/>
    </source>
</evidence>
<feature type="signal peptide" evidence="1">
    <location>
        <begin position="1"/>
        <end position="23"/>
    </location>
</feature>
<proteinExistence type="predicted"/>
<feature type="chain" id="PRO_5032468601" description="Lipoprotein" evidence="1">
    <location>
        <begin position="24"/>
        <end position="130"/>
    </location>
</feature>
<sequence length="130" mass="13849">MLGARGGMVLAVALTAAGCSVRAAPPSAATPMGTVRERIAALARGQVAFGSVSLLPVRFERSRIAGPFEDGGRRLYCVSTRMKGRSLDTPERPKLVLREESGALTILREEEEICEGHRSEPFPELDSPAG</sequence>
<evidence type="ECO:0008006" key="4">
    <source>
        <dbReference type="Google" id="ProtNLM"/>
    </source>
</evidence>
<dbReference type="AlphaFoldDB" id="A0A833JB47"/>
<protein>
    <recommendedName>
        <fullName evidence="4">Lipoprotein</fullName>
    </recommendedName>
</protein>
<gene>
    <name evidence="2" type="ORF">F8B43_0801</name>
</gene>
<reference evidence="2 3" key="1">
    <citation type="submission" date="2019-10" db="EMBL/GenBank/DDBJ databases">
        <title>Draft Genome Sequence of the Caffeine Degrading Methylotroph Methylorubrum populi PINKEL.</title>
        <authorList>
            <person name="Dawson S.C."/>
            <person name="Zhang X."/>
            <person name="Wright M.E."/>
            <person name="Sharma G."/>
            <person name="Langner J.T."/>
            <person name="Ditty J.L."/>
            <person name="Subuyuj G.A."/>
        </authorList>
    </citation>
    <scope>NUCLEOTIDE SEQUENCE [LARGE SCALE GENOMIC DNA]</scope>
    <source>
        <strain evidence="2 3">Pinkel</strain>
    </source>
</reference>
<dbReference type="PROSITE" id="PS51257">
    <property type="entry name" value="PROKAR_LIPOPROTEIN"/>
    <property type="match status" value="1"/>
</dbReference>
<evidence type="ECO:0000313" key="2">
    <source>
        <dbReference type="EMBL" id="KAB7786851.1"/>
    </source>
</evidence>
<dbReference type="RefSeq" id="WP_152276069.1">
    <property type="nucleotide sequence ID" value="NZ_WEKV01000005.1"/>
</dbReference>
<organism evidence="2 3">
    <name type="scientific">Methylorubrum populi</name>
    <dbReference type="NCBI Taxonomy" id="223967"/>
    <lineage>
        <taxon>Bacteria</taxon>
        <taxon>Pseudomonadati</taxon>
        <taxon>Pseudomonadota</taxon>
        <taxon>Alphaproteobacteria</taxon>
        <taxon>Hyphomicrobiales</taxon>
        <taxon>Methylobacteriaceae</taxon>
        <taxon>Methylorubrum</taxon>
    </lineage>
</organism>
<accession>A0A833JB47</accession>